<dbReference type="RefSeq" id="WP_344257293.1">
    <property type="nucleotide sequence ID" value="NZ_BAAARE010000033.1"/>
</dbReference>
<keyword evidence="1" id="KW-0732">Signal</keyword>
<comment type="caution">
    <text evidence="2">The sequence shown here is derived from an EMBL/GenBank/DDBJ whole genome shotgun (WGS) entry which is preliminary data.</text>
</comment>
<gene>
    <name evidence="2" type="ORF">GCM10009858_44470</name>
</gene>
<evidence type="ECO:0000313" key="2">
    <source>
        <dbReference type="EMBL" id="GAA2501346.1"/>
    </source>
</evidence>
<dbReference type="Proteomes" id="UP001500730">
    <property type="component" value="Unassembled WGS sequence"/>
</dbReference>
<keyword evidence="3" id="KW-1185">Reference proteome</keyword>
<dbReference type="PROSITE" id="PS51257">
    <property type="entry name" value="PROKAR_LIPOPROTEIN"/>
    <property type="match status" value="1"/>
</dbReference>
<evidence type="ECO:0008006" key="4">
    <source>
        <dbReference type="Google" id="ProtNLM"/>
    </source>
</evidence>
<sequence>MRHTTHARPLGRILSATAIAILMLAGCSSAVQSVPASKPAFSIHGTVVAPMNLNVLTVEEATALIGDPSEAEKYAGRSCPLRAGSEGLAGGQVRVSDSHGTLVALGNAGADPVMIVVPAAVGASPLACQLSFKVDAVPDADHIFSIQLSQLASVSFTREQLSQPVELTAD</sequence>
<proteinExistence type="predicted"/>
<feature type="chain" id="PRO_5046530815" description="Lipoprotein" evidence="1">
    <location>
        <begin position="31"/>
        <end position="170"/>
    </location>
</feature>
<dbReference type="EMBL" id="BAAARE010000033">
    <property type="protein sequence ID" value="GAA2501346.1"/>
    <property type="molecule type" value="Genomic_DNA"/>
</dbReference>
<name>A0ABN3MI25_9MICO</name>
<protein>
    <recommendedName>
        <fullName evidence="4">Lipoprotein</fullName>
    </recommendedName>
</protein>
<feature type="signal peptide" evidence="1">
    <location>
        <begin position="1"/>
        <end position="30"/>
    </location>
</feature>
<evidence type="ECO:0000256" key="1">
    <source>
        <dbReference type="SAM" id="SignalP"/>
    </source>
</evidence>
<reference evidence="2 3" key="1">
    <citation type="journal article" date="2019" name="Int. J. Syst. Evol. Microbiol.">
        <title>The Global Catalogue of Microorganisms (GCM) 10K type strain sequencing project: providing services to taxonomists for standard genome sequencing and annotation.</title>
        <authorList>
            <consortium name="The Broad Institute Genomics Platform"/>
            <consortium name="The Broad Institute Genome Sequencing Center for Infectious Disease"/>
            <person name="Wu L."/>
            <person name="Ma J."/>
        </authorList>
    </citation>
    <scope>NUCLEOTIDE SEQUENCE [LARGE SCALE GENOMIC DNA]</scope>
    <source>
        <strain evidence="2 3">JCM 16259</strain>
    </source>
</reference>
<accession>A0ABN3MI25</accession>
<evidence type="ECO:0000313" key="3">
    <source>
        <dbReference type="Proteomes" id="UP001500730"/>
    </source>
</evidence>
<organism evidence="2 3">
    <name type="scientific">Terrabacter carboxydivorans</name>
    <dbReference type="NCBI Taxonomy" id="619730"/>
    <lineage>
        <taxon>Bacteria</taxon>
        <taxon>Bacillati</taxon>
        <taxon>Actinomycetota</taxon>
        <taxon>Actinomycetes</taxon>
        <taxon>Micrococcales</taxon>
        <taxon>Intrasporangiaceae</taxon>
        <taxon>Terrabacter</taxon>
    </lineage>
</organism>